<dbReference type="EMBL" id="JARKIB010000024">
    <property type="protein sequence ID" value="KAJ7766111.1"/>
    <property type="molecule type" value="Genomic_DNA"/>
</dbReference>
<sequence length="507" mass="56868">MFDKVPNELWGEVFCYLPRGALKNISLTRRTFFAISRRLLFTNFHFALGIRRLGDSSRTFAEHEAHALARLAFWSSNDIAPLVRSCTLSYYKGDDNMPLFGAFFERLPQFINLPHTSETGRSLQLVRLEITTSSGNLRGWRAAPGQQIDFSSVLLPVAVFHANPSWQSWGDKFTGPNVWLQSLSPDTLRELVVATAPLRTTQSFPHVHTLEMRVSSDLSNLDVLRLFPALRSLTLGGNFVRVMDARLQVMLPVLESYNGVQEILYPFLSRSTLTRITVHHCHPHDLINALRGVSSCANMTSLTITVDLHVLPTSVFDTEALEAICTLLPCVTWLSISVDGDLPEGVWNVQPNQVLNLLGNTQVLPRSLQHLIITWAFSPFHRDSVPPSPRPDFKTICANITGCCPALELFWLDAMYSLSRWRKSQGRVEEATAYTESVLVVAVEYRPCGYLEVLQFSSDELYPEACNFTAGTGSFAGLMYGIFLLQFLWFRLGTTNTSVLVSPFSTP</sequence>
<dbReference type="AlphaFoldDB" id="A0AAD7JNE2"/>
<name>A0AAD7JNE2_9AGAR</name>
<organism evidence="2 3">
    <name type="scientific">Mycena metata</name>
    <dbReference type="NCBI Taxonomy" id="1033252"/>
    <lineage>
        <taxon>Eukaryota</taxon>
        <taxon>Fungi</taxon>
        <taxon>Dikarya</taxon>
        <taxon>Basidiomycota</taxon>
        <taxon>Agaricomycotina</taxon>
        <taxon>Agaricomycetes</taxon>
        <taxon>Agaricomycetidae</taxon>
        <taxon>Agaricales</taxon>
        <taxon>Marasmiineae</taxon>
        <taxon>Mycenaceae</taxon>
        <taxon>Mycena</taxon>
    </lineage>
</organism>
<evidence type="ECO:0000313" key="3">
    <source>
        <dbReference type="Proteomes" id="UP001215598"/>
    </source>
</evidence>
<keyword evidence="3" id="KW-1185">Reference proteome</keyword>
<evidence type="ECO:0000313" key="2">
    <source>
        <dbReference type="EMBL" id="KAJ7766111.1"/>
    </source>
</evidence>
<evidence type="ECO:0000256" key="1">
    <source>
        <dbReference type="SAM" id="Phobius"/>
    </source>
</evidence>
<accession>A0AAD7JNE2</accession>
<reference evidence="2" key="1">
    <citation type="submission" date="2023-03" db="EMBL/GenBank/DDBJ databases">
        <title>Massive genome expansion in bonnet fungi (Mycena s.s.) driven by repeated elements and novel gene families across ecological guilds.</title>
        <authorList>
            <consortium name="Lawrence Berkeley National Laboratory"/>
            <person name="Harder C.B."/>
            <person name="Miyauchi S."/>
            <person name="Viragh M."/>
            <person name="Kuo A."/>
            <person name="Thoen E."/>
            <person name="Andreopoulos B."/>
            <person name="Lu D."/>
            <person name="Skrede I."/>
            <person name="Drula E."/>
            <person name="Henrissat B."/>
            <person name="Morin E."/>
            <person name="Kohler A."/>
            <person name="Barry K."/>
            <person name="LaButti K."/>
            <person name="Morin E."/>
            <person name="Salamov A."/>
            <person name="Lipzen A."/>
            <person name="Mereny Z."/>
            <person name="Hegedus B."/>
            <person name="Baldrian P."/>
            <person name="Stursova M."/>
            <person name="Weitz H."/>
            <person name="Taylor A."/>
            <person name="Grigoriev I.V."/>
            <person name="Nagy L.G."/>
            <person name="Martin F."/>
            <person name="Kauserud H."/>
        </authorList>
    </citation>
    <scope>NUCLEOTIDE SEQUENCE</scope>
    <source>
        <strain evidence="2">CBHHK182m</strain>
    </source>
</reference>
<gene>
    <name evidence="2" type="ORF">B0H16DRAFT_1687142</name>
</gene>
<keyword evidence="1" id="KW-0472">Membrane</keyword>
<keyword evidence="1" id="KW-0812">Transmembrane</keyword>
<dbReference type="SUPFAM" id="SSF52047">
    <property type="entry name" value="RNI-like"/>
    <property type="match status" value="1"/>
</dbReference>
<keyword evidence="1" id="KW-1133">Transmembrane helix</keyword>
<protein>
    <recommendedName>
        <fullName evidence="4">F-box domain-containing protein</fullName>
    </recommendedName>
</protein>
<feature type="transmembrane region" description="Helical" evidence="1">
    <location>
        <begin position="468"/>
        <end position="490"/>
    </location>
</feature>
<comment type="caution">
    <text evidence="2">The sequence shown here is derived from an EMBL/GenBank/DDBJ whole genome shotgun (WGS) entry which is preliminary data.</text>
</comment>
<dbReference type="Proteomes" id="UP001215598">
    <property type="component" value="Unassembled WGS sequence"/>
</dbReference>
<proteinExistence type="predicted"/>
<evidence type="ECO:0008006" key="4">
    <source>
        <dbReference type="Google" id="ProtNLM"/>
    </source>
</evidence>